<dbReference type="SUPFAM" id="SSF47954">
    <property type="entry name" value="Cyclin-like"/>
    <property type="match status" value="2"/>
</dbReference>
<sequence>MSQHALFKDEQIIERRITAVQFFIEVRRFHCVRLHFNFYQAYFEEQCTFLTGKLIMAAVGRLGNVIHQDQENEHLLAGKAKFAKNARPRAALGDLANKPTAFANKGAAIKPRKPLHRSDASTALVSKQAKENDAKSKQKAIDVDVLGEALESCVISKPPNVEDIDKDDHGNPQLCAEYVQDIYNYMRKLENEFHVSPTYMSQRTVINERMRAILVDWLVQVHLRFRLLQETLYTTISILDRFLSVYDCSKADLQLVGVSAMLLASKYEEMYAPEIGDFVYITDNTYSKAEIRKMEAKIFKTLNFSVGKPLCLHFLRRNSKAGEVNATKHTLAKYFMELTLIDYSCVKFLPSEIAAASLYLAMKVDGDFEWTPTLEYYSSYSKSKLLPCARQIALLITKTLDGTAKQVAVYNKYSSSKFMSISTLPCLRSSFITNLASEA</sequence>
<comment type="similarity">
    <text evidence="4">Belongs to the cyclin family.</text>
</comment>
<evidence type="ECO:0000256" key="1">
    <source>
        <dbReference type="ARBA" id="ARBA00022618"/>
    </source>
</evidence>
<dbReference type="InterPro" id="IPR013763">
    <property type="entry name" value="Cyclin-like_dom"/>
</dbReference>
<dbReference type="InterPro" id="IPR036915">
    <property type="entry name" value="Cyclin-like_sf"/>
</dbReference>
<accession>A0ABN8Q7Q7</accession>
<dbReference type="SMART" id="SM00385">
    <property type="entry name" value="CYCLIN"/>
    <property type="match status" value="2"/>
</dbReference>
<evidence type="ECO:0008006" key="10">
    <source>
        <dbReference type="Google" id="ProtNLM"/>
    </source>
</evidence>
<dbReference type="EMBL" id="CALNXI010001182">
    <property type="protein sequence ID" value="CAH3159010.1"/>
    <property type="molecule type" value="Genomic_DNA"/>
</dbReference>
<dbReference type="PANTHER" id="PTHR10177">
    <property type="entry name" value="CYCLINS"/>
    <property type="match status" value="1"/>
</dbReference>
<evidence type="ECO:0000259" key="7">
    <source>
        <dbReference type="SMART" id="SM01332"/>
    </source>
</evidence>
<name>A0ABN8Q7Q7_9CNID</name>
<proteinExistence type="inferred from homology"/>
<dbReference type="InterPro" id="IPR048258">
    <property type="entry name" value="Cyclins_cyclin-box"/>
</dbReference>
<keyword evidence="9" id="KW-1185">Reference proteome</keyword>
<comment type="caution">
    <text evidence="8">The sequence shown here is derived from an EMBL/GenBank/DDBJ whole genome shotgun (WGS) entry which is preliminary data.</text>
</comment>
<dbReference type="InterPro" id="IPR006671">
    <property type="entry name" value="Cyclin_N"/>
</dbReference>
<dbReference type="Pfam" id="PF00134">
    <property type="entry name" value="Cyclin_N"/>
    <property type="match status" value="1"/>
</dbReference>
<gene>
    <name evidence="8" type="ORF">PEVE_00003078</name>
</gene>
<organism evidence="8 9">
    <name type="scientific">Porites evermanni</name>
    <dbReference type="NCBI Taxonomy" id="104178"/>
    <lineage>
        <taxon>Eukaryota</taxon>
        <taxon>Metazoa</taxon>
        <taxon>Cnidaria</taxon>
        <taxon>Anthozoa</taxon>
        <taxon>Hexacorallia</taxon>
        <taxon>Scleractinia</taxon>
        <taxon>Fungiina</taxon>
        <taxon>Poritidae</taxon>
        <taxon>Porites</taxon>
    </lineage>
</organism>
<reference evidence="8 9" key="1">
    <citation type="submission" date="2022-05" db="EMBL/GenBank/DDBJ databases">
        <authorList>
            <consortium name="Genoscope - CEA"/>
            <person name="William W."/>
        </authorList>
    </citation>
    <scope>NUCLEOTIDE SEQUENCE [LARGE SCALE GENOMIC DNA]</scope>
</reference>
<dbReference type="PROSITE" id="PS00292">
    <property type="entry name" value="CYCLINS"/>
    <property type="match status" value="1"/>
</dbReference>
<evidence type="ECO:0000256" key="2">
    <source>
        <dbReference type="ARBA" id="ARBA00023127"/>
    </source>
</evidence>
<feature type="domain" description="Cyclin-like" evidence="6">
    <location>
        <begin position="216"/>
        <end position="300"/>
    </location>
</feature>
<protein>
    <recommendedName>
        <fullName evidence="10">Cyclin B</fullName>
    </recommendedName>
</protein>
<dbReference type="InterPro" id="IPR039361">
    <property type="entry name" value="Cyclin"/>
</dbReference>
<feature type="region of interest" description="Disordered" evidence="5">
    <location>
        <begin position="106"/>
        <end position="131"/>
    </location>
</feature>
<evidence type="ECO:0000256" key="5">
    <source>
        <dbReference type="SAM" id="MobiDB-lite"/>
    </source>
</evidence>
<dbReference type="Pfam" id="PF02984">
    <property type="entry name" value="Cyclin_C"/>
    <property type="match status" value="1"/>
</dbReference>
<keyword evidence="3" id="KW-0131">Cell cycle</keyword>
<dbReference type="Gene3D" id="1.10.472.10">
    <property type="entry name" value="Cyclin-like"/>
    <property type="match status" value="2"/>
</dbReference>
<dbReference type="Proteomes" id="UP001159427">
    <property type="component" value="Unassembled WGS sequence"/>
</dbReference>
<feature type="domain" description="Cyclin-like" evidence="6">
    <location>
        <begin position="313"/>
        <end position="394"/>
    </location>
</feature>
<keyword evidence="1" id="KW-0132">Cell division</keyword>
<dbReference type="CDD" id="cd20507">
    <property type="entry name" value="CYCLIN_CCNB1-like_rpt1"/>
    <property type="match status" value="1"/>
</dbReference>
<evidence type="ECO:0000313" key="8">
    <source>
        <dbReference type="EMBL" id="CAH3159010.1"/>
    </source>
</evidence>
<evidence type="ECO:0000256" key="4">
    <source>
        <dbReference type="RuleBase" id="RU000383"/>
    </source>
</evidence>
<evidence type="ECO:0000259" key="6">
    <source>
        <dbReference type="SMART" id="SM00385"/>
    </source>
</evidence>
<dbReference type="InterPro" id="IPR004367">
    <property type="entry name" value="Cyclin_C-dom"/>
</dbReference>
<keyword evidence="2 4" id="KW-0195">Cyclin</keyword>
<evidence type="ECO:0000313" key="9">
    <source>
        <dbReference type="Proteomes" id="UP001159427"/>
    </source>
</evidence>
<dbReference type="CDD" id="cd20509">
    <property type="entry name" value="CYCLIN_CCNB1-like_rpt2"/>
    <property type="match status" value="1"/>
</dbReference>
<evidence type="ECO:0000256" key="3">
    <source>
        <dbReference type="ARBA" id="ARBA00023306"/>
    </source>
</evidence>
<feature type="domain" description="Cyclin C-terminal" evidence="7">
    <location>
        <begin position="309"/>
        <end position="427"/>
    </location>
</feature>
<dbReference type="SMART" id="SM01332">
    <property type="entry name" value="Cyclin_C"/>
    <property type="match status" value="1"/>
</dbReference>